<dbReference type="EMBL" id="CAAGRJ010027237">
    <property type="protein sequence ID" value="VFV39351.1"/>
    <property type="molecule type" value="Genomic_DNA"/>
</dbReference>
<dbReference type="SUPFAM" id="SSF49899">
    <property type="entry name" value="Concanavalin A-like lectins/glucanases"/>
    <property type="match status" value="1"/>
</dbReference>
<dbReference type="InterPro" id="IPR003877">
    <property type="entry name" value="SPRY_dom"/>
</dbReference>
<dbReference type="InterPro" id="IPR001870">
    <property type="entry name" value="B30.2/SPRY"/>
</dbReference>
<sequence length="82" mass="9683">RHYWEVSMKNKLNWTLGICKDSVSRQGELMLPPETVLWTLCFNRSNGYKALENPWITLDLEESLEIIGIFLDYEAERVSFLM</sequence>
<dbReference type="InterPro" id="IPR003879">
    <property type="entry name" value="Butyrophylin_SPRY"/>
</dbReference>
<gene>
    <name evidence="2" type="ORF">LYPA_23C006715</name>
</gene>
<dbReference type="Pfam" id="PF00622">
    <property type="entry name" value="SPRY"/>
    <property type="match status" value="1"/>
</dbReference>
<feature type="non-terminal residue" evidence="2">
    <location>
        <position position="1"/>
    </location>
</feature>
<organism evidence="2 3">
    <name type="scientific">Lynx pardinus</name>
    <name type="common">Iberian lynx</name>
    <name type="synonym">Felis pardina</name>
    <dbReference type="NCBI Taxonomy" id="191816"/>
    <lineage>
        <taxon>Eukaryota</taxon>
        <taxon>Metazoa</taxon>
        <taxon>Chordata</taxon>
        <taxon>Craniata</taxon>
        <taxon>Vertebrata</taxon>
        <taxon>Euteleostomi</taxon>
        <taxon>Mammalia</taxon>
        <taxon>Eutheria</taxon>
        <taxon>Laurasiatheria</taxon>
        <taxon>Carnivora</taxon>
        <taxon>Feliformia</taxon>
        <taxon>Felidae</taxon>
        <taxon>Felinae</taxon>
        <taxon>Lynx</taxon>
    </lineage>
</organism>
<protein>
    <recommendedName>
        <fullName evidence="1">B30.2/SPRY domain-containing protein</fullName>
    </recommendedName>
</protein>
<dbReference type="Gene3D" id="2.60.120.920">
    <property type="match status" value="1"/>
</dbReference>
<dbReference type="AlphaFoldDB" id="A0A485NYX8"/>
<dbReference type="InterPro" id="IPR043136">
    <property type="entry name" value="B30.2/SPRY_sf"/>
</dbReference>
<keyword evidence="3" id="KW-1185">Reference proteome</keyword>
<accession>A0A485NYX8</accession>
<proteinExistence type="predicted"/>
<dbReference type="PANTHER" id="PTHR24103">
    <property type="entry name" value="E3 UBIQUITIN-PROTEIN LIGASE TRIM"/>
    <property type="match status" value="1"/>
</dbReference>
<dbReference type="InterPro" id="IPR013320">
    <property type="entry name" value="ConA-like_dom_sf"/>
</dbReference>
<dbReference type="InterPro" id="IPR050143">
    <property type="entry name" value="TRIM/RBCC"/>
</dbReference>
<reference evidence="2 3" key="1">
    <citation type="submission" date="2019-01" db="EMBL/GenBank/DDBJ databases">
        <authorList>
            <person name="Alioto T."/>
            <person name="Alioto T."/>
        </authorList>
    </citation>
    <scope>NUCLEOTIDE SEQUENCE [LARGE SCALE GENOMIC DNA]</scope>
</reference>
<evidence type="ECO:0000259" key="1">
    <source>
        <dbReference type="PROSITE" id="PS50188"/>
    </source>
</evidence>
<name>A0A485NYX8_LYNPA</name>
<dbReference type="Proteomes" id="UP000386466">
    <property type="component" value="Unassembled WGS sequence"/>
</dbReference>
<dbReference type="PRINTS" id="PR01407">
    <property type="entry name" value="BUTYPHLNCDUF"/>
</dbReference>
<dbReference type="PROSITE" id="PS50188">
    <property type="entry name" value="B302_SPRY"/>
    <property type="match status" value="1"/>
</dbReference>
<evidence type="ECO:0000313" key="2">
    <source>
        <dbReference type="EMBL" id="VFV39351.1"/>
    </source>
</evidence>
<feature type="domain" description="B30.2/SPRY" evidence="1">
    <location>
        <begin position="1"/>
        <end position="82"/>
    </location>
</feature>
<evidence type="ECO:0000313" key="3">
    <source>
        <dbReference type="Proteomes" id="UP000386466"/>
    </source>
</evidence>